<reference evidence="1" key="2">
    <citation type="submission" date="2021-09" db="EMBL/GenBank/DDBJ databases">
        <authorList>
            <person name="Gilroy R."/>
        </authorList>
    </citation>
    <scope>NUCLEOTIDE SEQUENCE</scope>
    <source>
        <strain evidence="1">ChiSjej2B20-17149</strain>
    </source>
</reference>
<name>A0A921NGQ6_9PSED</name>
<gene>
    <name evidence="1" type="ORF">K8W20_10970</name>
</gene>
<protein>
    <submittedName>
        <fullName evidence="1">Uncharacterized protein</fullName>
    </submittedName>
</protein>
<sequence length="83" mass="9318">RLNRHPCRFTPQIPVEFRPAWFDGALKIKIKSRSRAARFASWLAVGRKSTALVLKDKGAFSSIPPVFVRVTVISTSLASHKEL</sequence>
<evidence type="ECO:0000313" key="2">
    <source>
        <dbReference type="Proteomes" id="UP000752172"/>
    </source>
</evidence>
<dbReference type="EMBL" id="DYTS01000198">
    <property type="protein sequence ID" value="HJH19221.1"/>
    <property type="molecule type" value="Genomic_DNA"/>
</dbReference>
<feature type="non-terminal residue" evidence="1">
    <location>
        <position position="1"/>
    </location>
</feature>
<reference evidence="1" key="1">
    <citation type="journal article" date="2021" name="PeerJ">
        <title>Extensive microbial diversity within the chicken gut microbiome revealed by metagenomics and culture.</title>
        <authorList>
            <person name="Gilroy R."/>
            <person name="Ravi A."/>
            <person name="Getino M."/>
            <person name="Pursley I."/>
            <person name="Horton D.L."/>
            <person name="Alikhan N.F."/>
            <person name="Baker D."/>
            <person name="Gharbi K."/>
            <person name="Hall N."/>
            <person name="Watson M."/>
            <person name="Adriaenssens E.M."/>
            <person name="Foster-Nyarko E."/>
            <person name="Jarju S."/>
            <person name="Secka A."/>
            <person name="Antonio M."/>
            <person name="Oren A."/>
            <person name="Chaudhuri R.R."/>
            <person name="La Ragione R."/>
            <person name="Hildebrand F."/>
            <person name="Pallen M.J."/>
        </authorList>
    </citation>
    <scope>NUCLEOTIDE SEQUENCE</scope>
    <source>
        <strain evidence="1">ChiSjej2B20-17149</strain>
    </source>
</reference>
<dbReference type="Proteomes" id="UP000752172">
    <property type="component" value="Unassembled WGS sequence"/>
</dbReference>
<dbReference type="RefSeq" id="WP_278916992.1">
    <property type="nucleotide sequence ID" value="NZ_DYTS01000198.1"/>
</dbReference>
<dbReference type="AlphaFoldDB" id="A0A921NGQ6"/>
<accession>A0A921NGQ6</accession>
<evidence type="ECO:0000313" key="1">
    <source>
        <dbReference type="EMBL" id="HJH19221.1"/>
    </source>
</evidence>
<organism evidence="1 2">
    <name type="scientific">Pseudomonas lactis</name>
    <dbReference type="NCBI Taxonomy" id="1615674"/>
    <lineage>
        <taxon>Bacteria</taxon>
        <taxon>Pseudomonadati</taxon>
        <taxon>Pseudomonadota</taxon>
        <taxon>Gammaproteobacteria</taxon>
        <taxon>Pseudomonadales</taxon>
        <taxon>Pseudomonadaceae</taxon>
        <taxon>Pseudomonas</taxon>
    </lineage>
</organism>
<proteinExistence type="predicted"/>
<comment type="caution">
    <text evidence="1">The sequence shown here is derived from an EMBL/GenBank/DDBJ whole genome shotgun (WGS) entry which is preliminary data.</text>
</comment>